<reference evidence="1 2" key="1">
    <citation type="submission" date="2021-06" db="EMBL/GenBank/DDBJ databases">
        <title>Caerostris darwini draft genome.</title>
        <authorList>
            <person name="Kono N."/>
            <person name="Arakawa K."/>
        </authorList>
    </citation>
    <scope>NUCLEOTIDE SEQUENCE [LARGE SCALE GENOMIC DNA]</scope>
</reference>
<evidence type="ECO:0000313" key="2">
    <source>
        <dbReference type="Proteomes" id="UP001054837"/>
    </source>
</evidence>
<keyword evidence="2" id="KW-1185">Reference proteome</keyword>
<dbReference type="Proteomes" id="UP001054837">
    <property type="component" value="Unassembled WGS sequence"/>
</dbReference>
<accession>A0AAV4WM16</accession>
<organism evidence="1 2">
    <name type="scientific">Caerostris darwini</name>
    <dbReference type="NCBI Taxonomy" id="1538125"/>
    <lineage>
        <taxon>Eukaryota</taxon>
        <taxon>Metazoa</taxon>
        <taxon>Ecdysozoa</taxon>
        <taxon>Arthropoda</taxon>
        <taxon>Chelicerata</taxon>
        <taxon>Arachnida</taxon>
        <taxon>Araneae</taxon>
        <taxon>Araneomorphae</taxon>
        <taxon>Entelegynae</taxon>
        <taxon>Araneoidea</taxon>
        <taxon>Araneidae</taxon>
        <taxon>Caerostris</taxon>
    </lineage>
</organism>
<dbReference type="AlphaFoldDB" id="A0AAV4WM16"/>
<name>A0AAV4WM16_9ARAC</name>
<evidence type="ECO:0000313" key="1">
    <source>
        <dbReference type="EMBL" id="GIY83727.1"/>
    </source>
</evidence>
<dbReference type="EMBL" id="BPLQ01014850">
    <property type="protein sequence ID" value="GIY83727.1"/>
    <property type="molecule type" value="Genomic_DNA"/>
</dbReference>
<sequence>MTKQASVVRTTWSDNSLDSPDCAPVQLLKDRKKSEILPRPDDKAGLGGAHNLVSQFISFSPLRSRPTFKRSKEEVRVPLAFLIESFHGVVKIQRRISRFISAFVSVLSHCLGNDLQKDFKVFCAPFNGVLLQGGLNCWTYWS</sequence>
<proteinExistence type="predicted"/>
<protein>
    <submittedName>
        <fullName evidence="1">Uncharacterized protein</fullName>
    </submittedName>
</protein>
<gene>
    <name evidence="1" type="ORF">CDAR_171481</name>
</gene>
<comment type="caution">
    <text evidence="1">The sequence shown here is derived from an EMBL/GenBank/DDBJ whole genome shotgun (WGS) entry which is preliminary data.</text>
</comment>